<dbReference type="Proteomes" id="UP000046090">
    <property type="component" value="Unassembled WGS sequence"/>
</dbReference>
<gene>
    <name evidence="1" type="ORF">HHE01_03860</name>
</gene>
<evidence type="ECO:0000313" key="1">
    <source>
        <dbReference type="EMBL" id="CRI34585.1"/>
    </source>
</evidence>
<evidence type="ECO:0000313" key="2">
    <source>
        <dbReference type="Proteomes" id="UP000046090"/>
    </source>
</evidence>
<proteinExistence type="predicted"/>
<organism evidence="1 2">
    <name type="scientific">Helicobacter heilmannii</name>
    <dbReference type="NCBI Taxonomy" id="35817"/>
    <lineage>
        <taxon>Bacteria</taxon>
        <taxon>Pseudomonadati</taxon>
        <taxon>Campylobacterota</taxon>
        <taxon>Epsilonproteobacteria</taxon>
        <taxon>Campylobacterales</taxon>
        <taxon>Helicobacteraceae</taxon>
        <taxon>Helicobacter</taxon>
    </lineage>
</organism>
<sequence length="74" mass="8286">MYLKALGLVVLATLALAKNLDKTQNIIDHMPPPLRGKMHPINTQNVGRKYLNIAYATQSQTQKLDLEWAKLSSP</sequence>
<keyword evidence="2" id="KW-1185">Reference proteome</keyword>
<dbReference type="AlphaFoldDB" id="A0A0K2YC78"/>
<dbReference type="EMBL" id="CDMK01000002">
    <property type="protein sequence ID" value="CRI34585.1"/>
    <property type="molecule type" value="Genomic_DNA"/>
</dbReference>
<name>A0A0K2YC78_HELHE</name>
<protein>
    <submittedName>
        <fullName evidence="1">Uncharacterized protein</fullName>
    </submittedName>
</protein>
<accession>A0A0K2YC78</accession>
<reference evidence="2" key="1">
    <citation type="submission" date="2014-12" db="EMBL/GenBank/DDBJ databases">
        <authorList>
            <person name="Smet A."/>
        </authorList>
    </citation>
    <scope>NUCLEOTIDE SEQUENCE [LARGE SCALE GENOMIC DNA]</scope>
</reference>